<feature type="compositionally biased region" description="Low complexity" evidence="1">
    <location>
        <begin position="344"/>
        <end position="369"/>
    </location>
</feature>
<feature type="compositionally biased region" description="Low complexity" evidence="1">
    <location>
        <begin position="326"/>
        <end position="337"/>
    </location>
</feature>
<feature type="region of interest" description="Disordered" evidence="1">
    <location>
        <begin position="188"/>
        <end position="225"/>
    </location>
</feature>
<feature type="compositionally biased region" description="Polar residues" evidence="1">
    <location>
        <begin position="9"/>
        <end position="29"/>
    </location>
</feature>
<feature type="region of interest" description="Disordered" evidence="1">
    <location>
        <begin position="1"/>
        <end position="145"/>
    </location>
</feature>
<dbReference type="Proteomes" id="UP001244341">
    <property type="component" value="Chromosome 4b"/>
</dbReference>
<organism evidence="2 3">
    <name type="scientific">Tetradesmus obliquus</name>
    <name type="common">Green alga</name>
    <name type="synonym">Acutodesmus obliquus</name>
    <dbReference type="NCBI Taxonomy" id="3088"/>
    <lineage>
        <taxon>Eukaryota</taxon>
        <taxon>Viridiplantae</taxon>
        <taxon>Chlorophyta</taxon>
        <taxon>core chlorophytes</taxon>
        <taxon>Chlorophyceae</taxon>
        <taxon>CS clade</taxon>
        <taxon>Sphaeropleales</taxon>
        <taxon>Scenedesmaceae</taxon>
        <taxon>Tetradesmus</taxon>
    </lineage>
</organism>
<feature type="compositionally biased region" description="Polar residues" evidence="1">
    <location>
        <begin position="75"/>
        <end position="84"/>
    </location>
</feature>
<proteinExistence type="predicted"/>
<accession>A0ABY8TVH3</accession>
<feature type="region of interest" description="Disordered" evidence="1">
    <location>
        <begin position="326"/>
        <end position="399"/>
    </location>
</feature>
<keyword evidence="3" id="KW-1185">Reference proteome</keyword>
<evidence type="ECO:0000313" key="2">
    <source>
        <dbReference type="EMBL" id="WIA13132.1"/>
    </source>
</evidence>
<feature type="compositionally biased region" description="Low complexity" evidence="1">
    <location>
        <begin position="106"/>
        <end position="145"/>
    </location>
</feature>
<feature type="compositionally biased region" description="Low complexity" evidence="1">
    <location>
        <begin position="188"/>
        <end position="210"/>
    </location>
</feature>
<name>A0ABY8TVH3_TETOB</name>
<protein>
    <submittedName>
        <fullName evidence="2">Uncharacterized protein</fullName>
    </submittedName>
</protein>
<evidence type="ECO:0000313" key="3">
    <source>
        <dbReference type="Proteomes" id="UP001244341"/>
    </source>
</evidence>
<reference evidence="2 3" key="1">
    <citation type="submission" date="2023-05" db="EMBL/GenBank/DDBJ databases">
        <title>A 100% complete, gapless, phased diploid assembly of the Scenedesmus obliquus UTEX 3031 genome.</title>
        <authorList>
            <person name="Biondi T.C."/>
            <person name="Hanschen E.R."/>
            <person name="Kwon T."/>
            <person name="Eng W."/>
            <person name="Kruse C.P.S."/>
            <person name="Koehler S.I."/>
            <person name="Kunde Y."/>
            <person name="Gleasner C.D."/>
            <person name="You Mak K.T."/>
            <person name="Polle J."/>
            <person name="Hovde B.T."/>
            <person name="Starkenburg S.R."/>
        </authorList>
    </citation>
    <scope>NUCLEOTIDE SEQUENCE [LARGE SCALE GENOMIC DNA]</scope>
    <source>
        <strain evidence="2 3">DOE0152z</strain>
    </source>
</reference>
<gene>
    <name evidence="2" type="ORF">OEZ85_006727</name>
</gene>
<sequence>MPGKLALQQAGQEQESSTGRPRQTLQRRVQNALRWRSWGGESDTAAPALATRPPSGPGRHRAGRSAGSDVELSALPSTTTSSICSDMPVLSSPAATVGSGEQLARSTIGSTKSSTSSAAGAGLANDAGSRGAGPSPSSAAGIQQQQQQCTPAIGITGATDDACSIVTQAGSTAHSFTSLYSMLADQGEAGSETAGPSAAATAGIAGSSSGHTGGAMSPFRGSDAGGDVGTSVSTLPLISEMAYDDEQQLMQERPDNDETCSYATQAGSVHSVSSVLSSAFAESAPQQRTSGSGSAAAAGQQQLLIHPLSEPTDELGCFEEEDASLTAAARSSSAGDGSIDGHHLGLSSPGSSSGQQQAALGAHAGQHLGVDNAWGLDEQQWQQQQAQGGPAAAAAAGAHGAAEAVCAW</sequence>
<evidence type="ECO:0000256" key="1">
    <source>
        <dbReference type="SAM" id="MobiDB-lite"/>
    </source>
</evidence>
<feature type="compositionally biased region" description="Low complexity" evidence="1">
    <location>
        <begin position="379"/>
        <end position="399"/>
    </location>
</feature>
<dbReference type="EMBL" id="CP126211">
    <property type="protein sequence ID" value="WIA13132.1"/>
    <property type="molecule type" value="Genomic_DNA"/>
</dbReference>